<keyword evidence="10" id="KW-1185">Reference proteome</keyword>
<feature type="region of interest" description="Disordered" evidence="6">
    <location>
        <begin position="188"/>
        <end position="222"/>
    </location>
</feature>
<dbReference type="PANTHER" id="PTHR43096:SF10">
    <property type="entry name" value="CHAPERONE PROTEIN DNAJ A6, CHLOROPLASTIC"/>
    <property type="match status" value="1"/>
</dbReference>
<dbReference type="PROSITE" id="PS51188">
    <property type="entry name" value="ZF_CR"/>
    <property type="match status" value="1"/>
</dbReference>
<dbReference type="SUPFAM" id="SSF57938">
    <property type="entry name" value="DnaJ/Hsp40 cysteine-rich domain"/>
    <property type="match status" value="1"/>
</dbReference>
<dbReference type="GO" id="GO:0042026">
    <property type="term" value="P:protein refolding"/>
    <property type="evidence" value="ECO:0007669"/>
    <property type="project" value="TreeGrafter"/>
</dbReference>
<keyword evidence="1 5" id="KW-0479">Metal-binding</keyword>
<dbReference type="EMBL" id="HG672761">
    <property type="protein sequence ID" value="CDI82793.1"/>
    <property type="molecule type" value="Genomic_DNA"/>
</dbReference>
<keyword evidence="4 5" id="KW-0862">Zinc</keyword>
<dbReference type="VEuPathDB" id="ToxoDB:EAH_00030570"/>
<feature type="signal peptide" evidence="7">
    <location>
        <begin position="1"/>
        <end position="38"/>
    </location>
</feature>
<dbReference type="AlphaFoldDB" id="U6GU08"/>
<dbReference type="GO" id="GO:0031072">
    <property type="term" value="F:heat shock protein binding"/>
    <property type="evidence" value="ECO:0007669"/>
    <property type="project" value="InterPro"/>
</dbReference>
<gene>
    <name evidence="9" type="ORF">EAH_00030570</name>
</gene>
<dbReference type="GeneID" id="25271127"/>
<evidence type="ECO:0000256" key="6">
    <source>
        <dbReference type="SAM" id="MobiDB-lite"/>
    </source>
</evidence>
<dbReference type="OMA" id="VHKWENC"/>
<evidence type="ECO:0000256" key="4">
    <source>
        <dbReference type="ARBA" id="ARBA00022833"/>
    </source>
</evidence>
<dbReference type="CDD" id="cd10719">
    <property type="entry name" value="DnaJ_zf"/>
    <property type="match status" value="1"/>
</dbReference>
<dbReference type="GO" id="GO:0005737">
    <property type="term" value="C:cytoplasm"/>
    <property type="evidence" value="ECO:0007669"/>
    <property type="project" value="TreeGrafter"/>
</dbReference>
<dbReference type="Pfam" id="PF01556">
    <property type="entry name" value="DnaJ_C"/>
    <property type="match status" value="1"/>
</dbReference>
<dbReference type="PANTHER" id="PTHR43096">
    <property type="entry name" value="DNAJ HOMOLOG 1, MITOCHONDRIAL-RELATED"/>
    <property type="match status" value="1"/>
</dbReference>
<dbReference type="InterPro" id="IPR002939">
    <property type="entry name" value="DnaJ_C"/>
</dbReference>
<dbReference type="InterPro" id="IPR036410">
    <property type="entry name" value="HSP_DnaJ_Cys-rich_dom_sf"/>
</dbReference>
<reference evidence="9" key="2">
    <citation type="submission" date="2013-10" db="EMBL/GenBank/DDBJ databases">
        <authorList>
            <person name="Aslett M."/>
        </authorList>
    </citation>
    <scope>NUCLEOTIDE SEQUENCE</scope>
    <source>
        <strain evidence="9">Houghton</strain>
    </source>
</reference>
<dbReference type="Proteomes" id="UP000018050">
    <property type="component" value="Unassembled WGS sequence"/>
</dbReference>
<accession>U6GU08</accession>
<dbReference type="InterPro" id="IPR001305">
    <property type="entry name" value="HSP_DnaJ_Cys-rich_dom"/>
</dbReference>
<feature type="chain" id="PRO_5004671622" evidence="7">
    <location>
        <begin position="39"/>
        <end position="499"/>
    </location>
</feature>
<evidence type="ECO:0000313" key="9">
    <source>
        <dbReference type="EMBL" id="CDI82793.1"/>
    </source>
</evidence>
<proteinExistence type="predicted"/>
<dbReference type="InterPro" id="IPR008971">
    <property type="entry name" value="HSP40/DnaJ_pept-bd"/>
</dbReference>
<evidence type="ECO:0000313" key="10">
    <source>
        <dbReference type="Proteomes" id="UP000018050"/>
    </source>
</evidence>
<dbReference type="Gene3D" id="2.60.260.20">
    <property type="entry name" value="Urease metallochaperone UreE, N-terminal domain"/>
    <property type="match status" value="2"/>
</dbReference>
<keyword evidence="2" id="KW-0677">Repeat</keyword>
<evidence type="ECO:0000256" key="3">
    <source>
        <dbReference type="ARBA" id="ARBA00022771"/>
    </source>
</evidence>
<dbReference type="SUPFAM" id="SSF49493">
    <property type="entry name" value="HSP40/DnaJ peptide-binding domain"/>
    <property type="match status" value="2"/>
</dbReference>
<dbReference type="CDD" id="cd10747">
    <property type="entry name" value="DnaJ_C"/>
    <property type="match status" value="1"/>
</dbReference>
<protein>
    <submittedName>
        <fullName evidence="9">DnaJ domain-containing protein, putative</fullName>
    </submittedName>
</protein>
<dbReference type="Pfam" id="PF00684">
    <property type="entry name" value="DnaJ_CXXCXGXG"/>
    <property type="match status" value="1"/>
</dbReference>
<feature type="zinc finger region" description="CR-type" evidence="5">
    <location>
        <begin position="271"/>
        <end position="353"/>
    </location>
</feature>
<evidence type="ECO:0000256" key="1">
    <source>
        <dbReference type="ARBA" id="ARBA00022723"/>
    </source>
</evidence>
<dbReference type="GO" id="GO:0051082">
    <property type="term" value="F:unfolded protein binding"/>
    <property type="evidence" value="ECO:0007669"/>
    <property type="project" value="InterPro"/>
</dbReference>
<reference evidence="9" key="1">
    <citation type="submission" date="2013-10" db="EMBL/GenBank/DDBJ databases">
        <title>Genomic analysis of the causative agents of coccidiosis in chickens.</title>
        <authorList>
            <person name="Reid A.J."/>
            <person name="Blake D."/>
            <person name="Billington K."/>
            <person name="Browne H."/>
            <person name="Dunn M."/>
            <person name="Hung S."/>
            <person name="Kawahara F."/>
            <person name="Miranda-Saavedra D."/>
            <person name="Mourier T."/>
            <person name="Nagra H."/>
            <person name="Otto T.D."/>
            <person name="Rawlings N."/>
            <person name="Sanchez A."/>
            <person name="Sanders M."/>
            <person name="Subramaniam C."/>
            <person name="Tay Y."/>
            <person name="Dear P."/>
            <person name="Doerig C."/>
            <person name="Gruber A."/>
            <person name="Parkinson J."/>
            <person name="Shirley M."/>
            <person name="Wan K.L."/>
            <person name="Berriman M."/>
            <person name="Tomley F."/>
            <person name="Pain A."/>
        </authorList>
    </citation>
    <scope>NUCLEOTIDE SEQUENCE</scope>
    <source>
        <strain evidence="9">Houghton</strain>
    </source>
</reference>
<keyword evidence="7" id="KW-0732">Signal</keyword>
<dbReference type="RefSeq" id="XP_013247944.1">
    <property type="nucleotide sequence ID" value="XM_013392490.1"/>
</dbReference>
<name>U6GU08_EIMAC</name>
<evidence type="ECO:0000256" key="2">
    <source>
        <dbReference type="ARBA" id="ARBA00022737"/>
    </source>
</evidence>
<keyword evidence="3 5" id="KW-0863">Zinc-finger</keyword>
<organism evidence="9 10">
    <name type="scientific">Eimeria acervulina</name>
    <name type="common">Coccidian parasite</name>
    <dbReference type="NCBI Taxonomy" id="5801"/>
    <lineage>
        <taxon>Eukaryota</taxon>
        <taxon>Sar</taxon>
        <taxon>Alveolata</taxon>
        <taxon>Apicomplexa</taxon>
        <taxon>Conoidasida</taxon>
        <taxon>Coccidia</taxon>
        <taxon>Eucoccidiorida</taxon>
        <taxon>Eimeriorina</taxon>
        <taxon>Eimeriidae</taxon>
        <taxon>Eimeria</taxon>
    </lineage>
</organism>
<evidence type="ECO:0000256" key="5">
    <source>
        <dbReference type="PROSITE-ProRule" id="PRU00546"/>
    </source>
</evidence>
<dbReference type="Gene3D" id="2.10.230.10">
    <property type="entry name" value="Heat shock protein DnaJ, cysteine-rich domain"/>
    <property type="match status" value="1"/>
</dbReference>
<dbReference type="OrthoDB" id="10256793at2759"/>
<dbReference type="GO" id="GO:0008270">
    <property type="term" value="F:zinc ion binding"/>
    <property type="evidence" value="ECO:0007669"/>
    <property type="project" value="UniProtKB-KW"/>
</dbReference>
<sequence>MNIPSPSAWLSRGPMIRRCLLVLSPFLLILYHSDPSSATGLYGRPRACAFVFHRRGINHLGGGGRANSSSLDALPSFFERFRKGTKETEQQRQQELRLQTDVDLYRLLGVHRDAPASGIAARAEELQKQQREQFSGVDTPHLDPFVESLLREISATLQNPTQRAAYDEGGYVPESLSALLQELLPVLPSSSSHEENTSEEATATVDEEDDPEDEPRGPSSLFSALFGPHFLGSSSPFAAVTGGRRASRPQRGADVEASVTLGFEDAALKGASSLSVRVQRQEPCASCSSFQDHKALKPSACRACEGRGMQTETRRSSFGFVSTSISCPACGGTGESGHPACDSCGGEGLVNKEVSLKVNIPAGVSEGSLLRVEGEGSKSADGGQPGDIYISVNVEKHNRFSREGADVLSDETISLHDAVNGCKLTVETIDGTAEVEVPPLSQSGQKVLIRGRGARRLDGHSSKRGDHIITLRVALPDKITAEDRELLQRLRDAEKGGDK</sequence>
<dbReference type="FunFam" id="2.60.260.20:FF:000005">
    <property type="entry name" value="Chaperone protein dnaJ 1, mitochondrial"/>
    <property type="match status" value="1"/>
</dbReference>
<feature type="domain" description="CR-type" evidence="8">
    <location>
        <begin position="271"/>
        <end position="353"/>
    </location>
</feature>
<evidence type="ECO:0000256" key="7">
    <source>
        <dbReference type="SAM" id="SignalP"/>
    </source>
</evidence>
<evidence type="ECO:0000259" key="8">
    <source>
        <dbReference type="PROSITE" id="PS51188"/>
    </source>
</evidence>